<keyword evidence="4" id="KW-1185">Reference proteome</keyword>
<evidence type="ECO:0000256" key="2">
    <source>
        <dbReference type="SAM" id="Phobius"/>
    </source>
</evidence>
<keyword evidence="2" id="KW-1133">Transmembrane helix</keyword>
<organism evidence="3 4">
    <name type="scientific">Kitasatospora putterlickiae</name>
    <dbReference type="NCBI Taxonomy" id="221725"/>
    <lineage>
        <taxon>Bacteria</taxon>
        <taxon>Bacillati</taxon>
        <taxon>Actinomycetota</taxon>
        <taxon>Actinomycetes</taxon>
        <taxon>Kitasatosporales</taxon>
        <taxon>Streptomycetaceae</taxon>
        <taxon>Kitasatospora</taxon>
    </lineage>
</organism>
<dbReference type="Proteomes" id="UP001499863">
    <property type="component" value="Unassembled WGS sequence"/>
</dbReference>
<feature type="transmembrane region" description="Helical" evidence="2">
    <location>
        <begin position="154"/>
        <end position="178"/>
    </location>
</feature>
<keyword evidence="2" id="KW-0472">Membrane</keyword>
<dbReference type="RefSeq" id="WP_344342337.1">
    <property type="nucleotide sequence ID" value="NZ_BAAAKJ010000325.1"/>
</dbReference>
<accession>A0ABN1YF21</accession>
<feature type="compositionally biased region" description="Polar residues" evidence="1">
    <location>
        <begin position="1"/>
        <end position="19"/>
    </location>
</feature>
<protein>
    <recommendedName>
        <fullName evidence="5">Transmembrane protein</fullName>
    </recommendedName>
</protein>
<gene>
    <name evidence="3" type="ORF">GCM10009639_56620</name>
</gene>
<keyword evidence="2" id="KW-0812">Transmembrane</keyword>
<sequence length="183" mass="18921">MSTGTGPETGRSARSVNGASGNGGGRATAQAADLDSSTLPDLPVLPGLDVPTSYAVGLPALDTRAPSGAVHEREIRPRRRLRWWQTLPIALVATAGSLMFAFPLAFGSAGAGSAMIGMLGLLLTAASLGWGAMAARHAGYKWPGLPRRGTGERAGWKAIVIYTLIVLAACALALYRVIRLSGR</sequence>
<feature type="transmembrane region" description="Helical" evidence="2">
    <location>
        <begin position="83"/>
        <end position="106"/>
    </location>
</feature>
<name>A0ABN1YF21_9ACTN</name>
<reference evidence="3 4" key="1">
    <citation type="journal article" date="2019" name="Int. J. Syst. Evol. Microbiol.">
        <title>The Global Catalogue of Microorganisms (GCM) 10K type strain sequencing project: providing services to taxonomists for standard genome sequencing and annotation.</title>
        <authorList>
            <consortium name="The Broad Institute Genomics Platform"/>
            <consortium name="The Broad Institute Genome Sequencing Center for Infectious Disease"/>
            <person name="Wu L."/>
            <person name="Ma J."/>
        </authorList>
    </citation>
    <scope>NUCLEOTIDE SEQUENCE [LARGE SCALE GENOMIC DNA]</scope>
    <source>
        <strain evidence="3 4">JCM 12393</strain>
    </source>
</reference>
<evidence type="ECO:0000256" key="1">
    <source>
        <dbReference type="SAM" id="MobiDB-lite"/>
    </source>
</evidence>
<feature type="region of interest" description="Disordered" evidence="1">
    <location>
        <begin position="1"/>
        <end position="32"/>
    </location>
</feature>
<evidence type="ECO:0008006" key="5">
    <source>
        <dbReference type="Google" id="ProtNLM"/>
    </source>
</evidence>
<dbReference type="EMBL" id="BAAAKJ010000325">
    <property type="protein sequence ID" value="GAA1407593.1"/>
    <property type="molecule type" value="Genomic_DNA"/>
</dbReference>
<proteinExistence type="predicted"/>
<evidence type="ECO:0000313" key="3">
    <source>
        <dbReference type="EMBL" id="GAA1407593.1"/>
    </source>
</evidence>
<feature type="transmembrane region" description="Helical" evidence="2">
    <location>
        <begin position="112"/>
        <end position="133"/>
    </location>
</feature>
<evidence type="ECO:0000313" key="4">
    <source>
        <dbReference type="Proteomes" id="UP001499863"/>
    </source>
</evidence>
<comment type="caution">
    <text evidence="3">The sequence shown here is derived from an EMBL/GenBank/DDBJ whole genome shotgun (WGS) entry which is preliminary data.</text>
</comment>